<sequence>MLALVHYCTYYIANKVKNYGLVDLSFYLSFVRVTTILMLSSSVATYSLAQQVREPLGPFRAFRTRRIVDEGPDKHDSEARGRQCVGDEMRSLMPRVGRSEIKWKAASKCRMRENTRCGGGTVKVSGERHHWETEERRMRTVRTGAALDAIFLYQRGIWQGGVGVLGPKFLMVRSAGCPPTFHVCPDRVAGGAGRCGWGQERGALGVVA</sequence>
<reference evidence="1" key="1">
    <citation type="submission" date="2020-11" db="EMBL/GenBank/DDBJ databases">
        <authorList>
            <consortium name="DOE Joint Genome Institute"/>
            <person name="Ahrendt S."/>
            <person name="Riley R."/>
            <person name="Andreopoulos W."/>
            <person name="Labutti K."/>
            <person name="Pangilinan J."/>
            <person name="Ruiz-Duenas F.J."/>
            <person name="Barrasa J.M."/>
            <person name="Sanchez-Garcia M."/>
            <person name="Camarero S."/>
            <person name="Miyauchi S."/>
            <person name="Serrano A."/>
            <person name="Linde D."/>
            <person name="Babiker R."/>
            <person name="Drula E."/>
            <person name="Ayuso-Fernandez I."/>
            <person name="Pacheco R."/>
            <person name="Padilla G."/>
            <person name="Ferreira P."/>
            <person name="Barriuso J."/>
            <person name="Kellner H."/>
            <person name="Castanera R."/>
            <person name="Alfaro M."/>
            <person name="Ramirez L."/>
            <person name="Pisabarro A.G."/>
            <person name="Kuo A."/>
            <person name="Tritt A."/>
            <person name="Lipzen A."/>
            <person name="He G."/>
            <person name="Yan M."/>
            <person name="Ng V."/>
            <person name="Cullen D."/>
            <person name="Martin F."/>
            <person name="Rosso M.-N."/>
            <person name="Henrissat B."/>
            <person name="Hibbett D."/>
            <person name="Martinez A.T."/>
            <person name="Grigoriev I.V."/>
        </authorList>
    </citation>
    <scope>NUCLEOTIDE SEQUENCE</scope>
    <source>
        <strain evidence="1">CIRM-BRFM 674</strain>
    </source>
</reference>
<evidence type="ECO:0000313" key="1">
    <source>
        <dbReference type="EMBL" id="KAF9472485.1"/>
    </source>
</evidence>
<comment type="caution">
    <text evidence="1">The sequence shown here is derived from an EMBL/GenBank/DDBJ whole genome shotgun (WGS) entry which is preliminary data.</text>
</comment>
<gene>
    <name evidence="1" type="ORF">BDN70DRAFT_900507</name>
</gene>
<dbReference type="EMBL" id="MU155530">
    <property type="protein sequence ID" value="KAF9472485.1"/>
    <property type="molecule type" value="Genomic_DNA"/>
</dbReference>
<proteinExistence type="predicted"/>
<evidence type="ECO:0000313" key="2">
    <source>
        <dbReference type="Proteomes" id="UP000807469"/>
    </source>
</evidence>
<protein>
    <submittedName>
        <fullName evidence="1">Uncharacterized protein</fullName>
    </submittedName>
</protein>
<accession>A0A9P5YPS9</accession>
<name>A0A9P5YPS9_9AGAR</name>
<dbReference type="AlphaFoldDB" id="A0A9P5YPS9"/>
<dbReference type="Proteomes" id="UP000807469">
    <property type="component" value="Unassembled WGS sequence"/>
</dbReference>
<organism evidence="1 2">
    <name type="scientific">Pholiota conissans</name>
    <dbReference type="NCBI Taxonomy" id="109636"/>
    <lineage>
        <taxon>Eukaryota</taxon>
        <taxon>Fungi</taxon>
        <taxon>Dikarya</taxon>
        <taxon>Basidiomycota</taxon>
        <taxon>Agaricomycotina</taxon>
        <taxon>Agaricomycetes</taxon>
        <taxon>Agaricomycetidae</taxon>
        <taxon>Agaricales</taxon>
        <taxon>Agaricineae</taxon>
        <taxon>Strophariaceae</taxon>
        <taxon>Pholiota</taxon>
    </lineage>
</organism>
<keyword evidence="2" id="KW-1185">Reference proteome</keyword>